<dbReference type="PANTHER" id="PTHR43022:SF1">
    <property type="entry name" value="PROTEIN SMF"/>
    <property type="match status" value="1"/>
</dbReference>
<feature type="compositionally biased region" description="Basic and acidic residues" evidence="2">
    <location>
        <begin position="358"/>
        <end position="374"/>
    </location>
</feature>
<dbReference type="EMBL" id="JAAIIJ010000002">
    <property type="protein sequence ID" value="NMN01464.1"/>
    <property type="molecule type" value="Genomic_DNA"/>
</dbReference>
<keyword evidence="5" id="KW-1185">Reference proteome</keyword>
<evidence type="ECO:0000313" key="5">
    <source>
        <dbReference type="Proteomes" id="UP000553756"/>
    </source>
</evidence>
<dbReference type="PANTHER" id="PTHR43022">
    <property type="entry name" value="PROTEIN SMF"/>
    <property type="match status" value="1"/>
</dbReference>
<evidence type="ECO:0000259" key="3">
    <source>
        <dbReference type="PROSITE" id="PS51387"/>
    </source>
</evidence>
<evidence type="ECO:0000313" key="4">
    <source>
        <dbReference type="EMBL" id="NMN01464.1"/>
    </source>
</evidence>
<dbReference type="Pfam" id="PF02481">
    <property type="entry name" value="DNA_processg_A"/>
    <property type="match status" value="1"/>
</dbReference>
<dbReference type="Proteomes" id="UP000553756">
    <property type="component" value="Unassembled WGS sequence"/>
</dbReference>
<organism evidence="4 5">
    <name type="scientific">Bifidobacterium panos</name>
    <dbReference type="NCBI Taxonomy" id="2675321"/>
    <lineage>
        <taxon>Bacteria</taxon>
        <taxon>Bacillati</taxon>
        <taxon>Actinomycetota</taxon>
        <taxon>Actinomycetes</taxon>
        <taxon>Bifidobacteriales</taxon>
        <taxon>Bifidobacteriaceae</taxon>
        <taxon>Bifidobacterium</taxon>
    </lineage>
</organism>
<dbReference type="InterPro" id="IPR016166">
    <property type="entry name" value="FAD-bd_PCMH"/>
</dbReference>
<dbReference type="InterPro" id="IPR057666">
    <property type="entry name" value="DrpA_SLOG"/>
</dbReference>
<reference evidence="4 5" key="1">
    <citation type="submission" date="2020-02" db="EMBL/GenBank/DDBJ databases">
        <title>Characterization of phylogenetic diversity of novel bifidobacterial species isolated in Czech ZOOs.</title>
        <authorList>
            <person name="Lugli G.A."/>
            <person name="Vera N.B."/>
            <person name="Ventura M."/>
        </authorList>
    </citation>
    <scope>NUCLEOTIDE SEQUENCE [LARGE SCALE GENOMIC DNA]</scope>
    <source>
        <strain evidence="4 5">DSM 109963</strain>
    </source>
</reference>
<feature type="domain" description="FAD-binding PCMH-type" evidence="3">
    <location>
        <begin position="120"/>
        <end position="296"/>
    </location>
</feature>
<feature type="region of interest" description="Disordered" evidence="2">
    <location>
        <begin position="347"/>
        <end position="374"/>
    </location>
</feature>
<gene>
    <name evidence="4" type="ORF">G1C94_0085</name>
</gene>
<dbReference type="InterPro" id="IPR003488">
    <property type="entry name" value="DprA"/>
</dbReference>
<name>A0ABX1SW15_9BIFI</name>
<protein>
    <submittedName>
        <fullName evidence="4">DNA processing protein DprA</fullName>
    </submittedName>
</protein>
<sequence>MNAAIHPPLSTEALARATLTFCLDGADALMYAALKGAGSAQEVLELIIASRPDASGQTEALHRLDQVFATGLSRWGRKPTAQALAAFHRSLDGWHARLAQLPSLNWQQLGDWFTMDGAQWIVGPDSALWPRQLMDLSTRKDWAPPLCLWGIGDAEALTCCDNPVAVVGSRGVNDYGRGVAREVAACAACDGHLVVSGGALGTDAAAHWGALSATQHRGLEASGRTVAVFAGGLNHIGPPSNLRLFDQITANGGALISELCPSTIPEPRRFLIRNRIIAALASTVVIAQARLRSGALNTAGWANELGRTVVAAPGDITMPHNAGCNRLISRAEALILTSPPDIREFCHAPHPPLGSDGFNDKETDGPPAGDDHLTDSQRTLIDTIRLCHRRHLTATPDALLSCMMRQANASKPTIAQIMADLGTLEVQGLVEYNGAANLTTG</sequence>
<comment type="caution">
    <text evidence="4">The sequence shown here is derived from an EMBL/GenBank/DDBJ whole genome shotgun (WGS) entry which is preliminary data.</text>
</comment>
<dbReference type="Gene3D" id="3.40.50.450">
    <property type="match status" value="1"/>
</dbReference>
<evidence type="ECO:0000256" key="2">
    <source>
        <dbReference type="SAM" id="MobiDB-lite"/>
    </source>
</evidence>
<proteinExistence type="inferred from homology"/>
<evidence type="ECO:0000256" key="1">
    <source>
        <dbReference type="ARBA" id="ARBA00006525"/>
    </source>
</evidence>
<comment type="similarity">
    <text evidence="1">Belongs to the DprA/Smf family.</text>
</comment>
<dbReference type="PROSITE" id="PS51387">
    <property type="entry name" value="FAD_PCMH"/>
    <property type="match status" value="1"/>
</dbReference>
<accession>A0ABX1SW15</accession>
<dbReference type="SUPFAM" id="SSF102405">
    <property type="entry name" value="MCP/YpsA-like"/>
    <property type="match status" value="1"/>
</dbReference>
<dbReference type="RefSeq" id="WP_172143675.1">
    <property type="nucleotide sequence ID" value="NZ_JAAIIJ010000002.1"/>
</dbReference>